<keyword evidence="8 13" id="KW-0067">ATP-binding</keyword>
<dbReference type="CDD" id="cd12195">
    <property type="entry name" value="CIPK_C"/>
    <property type="match status" value="1"/>
</dbReference>
<feature type="domain" description="NAF" evidence="16">
    <location>
        <begin position="311"/>
        <end position="335"/>
    </location>
</feature>
<evidence type="ECO:0000313" key="17">
    <source>
        <dbReference type="EMBL" id="RHN68494.1"/>
    </source>
</evidence>
<evidence type="ECO:0000259" key="15">
    <source>
        <dbReference type="PROSITE" id="PS50011"/>
    </source>
</evidence>
<dbReference type="Pfam" id="PF00069">
    <property type="entry name" value="Pkinase"/>
    <property type="match status" value="1"/>
</dbReference>
<keyword evidence="6 13" id="KW-0547">Nucleotide-binding</keyword>
<feature type="domain" description="Protein kinase" evidence="15">
    <location>
        <begin position="32"/>
        <end position="284"/>
    </location>
</feature>
<comment type="caution">
    <text evidence="17">The sequence shown here is derived from an EMBL/GenBank/DDBJ whole genome shotgun (WGS) entry which is preliminary data.</text>
</comment>
<keyword evidence="5 17" id="KW-0808">Transferase</keyword>
<dbReference type="FunFam" id="3.30.200.20:FF:000096">
    <property type="entry name" value="Non-specific serine/threonine protein kinase"/>
    <property type="match status" value="1"/>
</dbReference>
<evidence type="ECO:0000256" key="11">
    <source>
        <dbReference type="ARBA" id="ARBA00048679"/>
    </source>
</evidence>
<dbReference type="SMART" id="SM00220">
    <property type="entry name" value="S_TKc"/>
    <property type="match status" value="1"/>
</dbReference>
<dbReference type="SUPFAM" id="SSF56112">
    <property type="entry name" value="Protein kinase-like (PK-like)"/>
    <property type="match status" value="1"/>
</dbReference>
<evidence type="ECO:0000313" key="18">
    <source>
        <dbReference type="Proteomes" id="UP000265566"/>
    </source>
</evidence>
<dbReference type="PROSITE" id="PS50816">
    <property type="entry name" value="NAF"/>
    <property type="match status" value="1"/>
</dbReference>
<sequence>MLCFGNHLNYLVCACGFSLEMDPEGKLLMNRYEFRKQLGQGNFAKVYKARDLRTGDRVAVKVIDKEKVLRAGMMVQAKREIETMRRVKHPNVLRLYEVLATKTKIYLILEYAKGGELFLKIRKISYNQARQYFQQLVSALDFCHKKGVYHRDLKPENLLLDENGVLKIADFGFSTFIESHRRNNMLQTMCGTPMYVAPDVLHGKGYCGEKADVWSCGVILYVLMTRYYPFYDRNLMEMYRKSNKGEYKCPDWFSVEIRRLLSQILNPNPDSRISTAKIMESRWFRKGFTFGKCSTIVENEIAVVEPNQELVQPKYLNAFHILSLSAGLDLSVFFASNNDDEIEDIKFTSKSSASSIISTMEDIAHMLNMKIVKNNGEMLKLEREQDLRKRPLTISTEIFEFAPSFYLVEIKKYSGDASEYQKILKEHIIPVLKDIIWIWQSEKKTQH</sequence>
<dbReference type="GO" id="GO:0106310">
    <property type="term" value="F:protein serine kinase activity"/>
    <property type="evidence" value="ECO:0007669"/>
    <property type="project" value="RHEA"/>
</dbReference>
<dbReference type="FunFam" id="3.30.310.80:FF:000005">
    <property type="entry name" value="Non-specific serine/threonine protein kinase"/>
    <property type="match status" value="1"/>
</dbReference>
<keyword evidence="7" id="KW-0418">Kinase</keyword>
<dbReference type="GO" id="GO:0004674">
    <property type="term" value="F:protein serine/threonine kinase activity"/>
    <property type="evidence" value="ECO:0007669"/>
    <property type="project" value="UniProtKB-KW"/>
</dbReference>
<feature type="binding site" evidence="13">
    <location>
        <position position="61"/>
    </location>
    <ligand>
        <name>ATP</name>
        <dbReference type="ChEBI" id="CHEBI:30616"/>
    </ligand>
</feature>
<comment type="catalytic activity">
    <reaction evidence="11">
        <text>L-seryl-[protein] + ATP = O-phospho-L-seryl-[protein] + ADP + H(+)</text>
        <dbReference type="Rhea" id="RHEA:17989"/>
        <dbReference type="Rhea" id="RHEA-COMP:9863"/>
        <dbReference type="Rhea" id="RHEA-COMP:11604"/>
        <dbReference type="ChEBI" id="CHEBI:15378"/>
        <dbReference type="ChEBI" id="CHEBI:29999"/>
        <dbReference type="ChEBI" id="CHEBI:30616"/>
        <dbReference type="ChEBI" id="CHEBI:83421"/>
        <dbReference type="ChEBI" id="CHEBI:456216"/>
        <dbReference type="EC" id="2.7.11.1"/>
    </reaction>
</comment>
<evidence type="ECO:0000256" key="7">
    <source>
        <dbReference type="ARBA" id="ARBA00022777"/>
    </source>
</evidence>
<dbReference type="InterPro" id="IPR008271">
    <property type="entry name" value="Ser/Thr_kinase_AS"/>
</dbReference>
<evidence type="ECO:0000259" key="16">
    <source>
        <dbReference type="PROSITE" id="PS50816"/>
    </source>
</evidence>
<name>A0A396IVV0_MEDTR</name>
<dbReference type="InterPro" id="IPR018451">
    <property type="entry name" value="NAF/FISL_domain"/>
</dbReference>
<evidence type="ECO:0000256" key="5">
    <source>
        <dbReference type="ARBA" id="ARBA00022679"/>
    </source>
</evidence>
<dbReference type="Gene3D" id="3.30.310.80">
    <property type="entry name" value="Kinase associated domain 1, KA1"/>
    <property type="match status" value="1"/>
</dbReference>
<evidence type="ECO:0000256" key="13">
    <source>
        <dbReference type="PROSITE-ProRule" id="PRU10141"/>
    </source>
</evidence>
<dbReference type="FunFam" id="1.10.510.10:FF:000571">
    <property type="entry name" value="Maternal embryonic leucine zipper kinase"/>
    <property type="match status" value="1"/>
</dbReference>
<keyword evidence="9" id="KW-0464">Manganese</keyword>
<evidence type="ECO:0000256" key="4">
    <source>
        <dbReference type="ARBA" id="ARBA00022527"/>
    </source>
</evidence>
<dbReference type="PROSITE" id="PS00108">
    <property type="entry name" value="PROTEIN_KINASE_ST"/>
    <property type="match status" value="1"/>
</dbReference>
<dbReference type="GO" id="GO:0007165">
    <property type="term" value="P:signal transduction"/>
    <property type="evidence" value="ECO:0007669"/>
    <property type="project" value="InterPro"/>
</dbReference>
<dbReference type="Gramene" id="rna16856">
    <property type="protein sequence ID" value="RHN68494.1"/>
    <property type="gene ID" value="gene16856"/>
</dbReference>
<evidence type="ECO:0000256" key="12">
    <source>
        <dbReference type="ARBA" id="ARBA00058225"/>
    </source>
</evidence>
<dbReference type="EC" id="2.7.11.1" evidence="3"/>
<dbReference type="InterPro" id="IPR011009">
    <property type="entry name" value="Kinase-like_dom_sf"/>
</dbReference>
<comment type="similarity">
    <text evidence="2">Belongs to the protein kinase superfamily. CAMK Ser/Thr protein kinase family. SNF1 subfamily.</text>
</comment>
<dbReference type="Pfam" id="PF03822">
    <property type="entry name" value="NAF"/>
    <property type="match status" value="1"/>
</dbReference>
<keyword evidence="4 14" id="KW-0723">Serine/threonine-protein kinase</keyword>
<evidence type="ECO:0000256" key="8">
    <source>
        <dbReference type="ARBA" id="ARBA00022840"/>
    </source>
</evidence>
<protein>
    <recommendedName>
        <fullName evidence="3">non-specific serine/threonine protein kinase</fullName>
        <ecNumber evidence="3">2.7.11.1</ecNumber>
    </recommendedName>
</protein>
<organism evidence="17 18">
    <name type="scientific">Medicago truncatula</name>
    <name type="common">Barrel medic</name>
    <name type="synonym">Medicago tribuloides</name>
    <dbReference type="NCBI Taxonomy" id="3880"/>
    <lineage>
        <taxon>Eukaryota</taxon>
        <taxon>Viridiplantae</taxon>
        <taxon>Streptophyta</taxon>
        <taxon>Embryophyta</taxon>
        <taxon>Tracheophyta</taxon>
        <taxon>Spermatophyta</taxon>
        <taxon>Magnoliopsida</taxon>
        <taxon>eudicotyledons</taxon>
        <taxon>Gunneridae</taxon>
        <taxon>Pentapetalae</taxon>
        <taxon>rosids</taxon>
        <taxon>fabids</taxon>
        <taxon>Fabales</taxon>
        <taxon>Fabaceae</taxon>
        <taxon>Papilionoideae</taxon>
        <taxon>50 kb inversion clade</taxon>
        <taxon>NPAAA clade</taxon>
        <taxon>Hologalegina</taxon>
        <taxon>IRL clade</taxon>
        <taxon>Trifolieae</taxon>
        <taxon>Medicago</taxon>
    </lineage>
</organism>
<comment type="catalytic activity">
    <reaction evidence="10">
        <text>L-threonyl-[protein] + ATP = O-phospho-L-threonyl-[protein] + ADP + H(+)</text>
        <dbReference type="Rhea" id="RHEA:46608"/>
        <dbReference type="Rhea" id="RHEA-COMP:11060"/>
        <dbReference type="Rhea" id="RHEA-COMP:11605"/>
        <dbReference type="ChEBI" id="CHEBI:15378"/>
        <dbReference type="ChEBI" id="CHEBI:30013"/>
        <dbReference type="ChEBI" id="CHEBI:30616"/>
        <dbReference type="ChEBI" id="CHEBI:61977"/>
        <dbReference type="ChEBI" id="CHEBI:456216"/>
        <dbReference type="EC" id="2.7.11.1"/>
    </reaction>
</comment>
<gene>
    <name evidence="17" type="ORF">MtrunA17_Chr3g0114511</name>
</gene>
<dbReference type="Gene3D" id="3.30.200.20">
    <property type="entry name" value="Phosphorylase Kinase, domain 1"/>
    <property type="match status" value="1"/>
</dbReference>
<evidence type="ECO:0000256" key="9">
    <source>
        <dbReference type="ARBA" id="ARBA00023211"/>
    </source>
</evidence>
<evidence type="ECO:0000256" key="14">
    <source>
        <dbReference type="RuleBase" id="RU000304"/>
    </source>
</evidence>
<dbReference type="AlphaFoldDB" id="A0A396IVV0"/>
<comment type="cofactor">
    <cofactor evidence="1">
        <name>Mn(2+)</name>
        <dbReference type="ChEBI" id="CHEBI:29035"/>
    </cofactor>
</comment>
<dbReference type="PROSITE" id="PS50011">
    <property type="entry name" value="PROTEIN_KINASE_DOM"/>
    <property type="match status" value="1"/>
</dbReference>
<reference evidence="18" key="1">
    <citation type="journal article" date="2018" name="Nat. Plants">
        <title>Whole-genome landscape of Medicago truncatula symbiotic genes.</title>
        <authorList>
            <person name="Pecrix Y."/>
            <person name="Staton S.E."/>
            <person name="Sallet E."/>
            <person name="Lelandais-Briere C."/>
            <person name="Moreau S."/>
            <person name="Carrere S."/>
            <person name="Blein T."/>
            <person name="Jardinaud M.F."/>
            <person name="Latrasse D."/>
            <person name="Zouine M."/>
            <person name="Zahm M."/>
            <person name="Kreplak J."/>
            <person name="Mayjonade B."/>
            <person name="Satge C."/>
            <person name="Perez M."/>
            <person name="Cauet S."/>
            <person name="Marande W."/>
            <person name="Chantry-Darmon C."/>
            <person name="Lopez-Roques C."/>
            <person name="Bouchez O."/>
            <person name="Berard A."/>
            <person name="Debelle F."/>
            <person name="Munos S."/>
            <person name="Bendahmane A."/>
            <person name="Berges H."/>
            <person name="Niebel A."/>
            <person name="Buitink J."/>
            <person name="Frugier F."/>
            <person name="Benhamed M."/>
            <person name="Crespi M."/>
            <person name="Gouzy J."/>
            <person name="Gamas P."/>
        </authorList>
    </citation>
    <scope>NUCLEOTIDE SEQUENCE [LARGE SCALE GENOMIC DNA]</scope>
    <source>
        <strain evidence="18">cv. Jemalong A17</strain>
    </source>
</reference>
<dbReference type="Proteomes" id="UP000265566">
    <property type="component" value="Chromosome 3"/>
</dbReference>
<dbReference type="InterPro" id="IPR000719">
    <property type="entry name" value="Prot_kinase_dom"/>
</dbReference>
<dbReference type="Gene3D" id="1.10.510.10">
    <property type="entry name" value="Transferase(Phosphotransferase) domain 1"/>
    <property type="match status" value="1"/>
</dbReference>
<accession>A0A396IVV0</accession>
<evidence type="ECO:0000256" key="10">
    <source>
        <dbReference type="ARBA" id="ARBA00047899"/>
    </source>
</evidence>
<evidence type="ECO:0000256" key="6">
    <source>
        <dbReference type="ARBA" id="ARBA00022741"/>
    </source>
</evidence>
<proteinExistence type="inferred from homology"/>
<dbReference type="PROSITE" id="PS00107">
    <property type="entry name" value="PROTEIN_KINASE_ATP"/>
    <property type="match status" value="1"/>
</dbReference>
<dbReference type="InterPro" id="IPR004041">
    <property type="entry name" value="NAF_dom"/>
</dbReference>
<dbReference type="EMBL" id="PSQE01000003">
    <property type="protein sequence ID" value="RHN68494.1"/>
    <property type="molecule type" value="Genomic_DNA"/>
</dbReference>
<dbReference type="PANTHER" id="PTHR43895:SF159">
    <property type="entry name" value="NON-SPECIFIC SERINE_THREONINE PROTEIN KINASE"/>
    <property type="match status" value="1"/>
</dbReference>
<evidence type="ECO:0000256" key="1">
    <source>
        <dbReference type="ARBA" id="ARBA00001936"/>
    </source>
</evidence>
<comment type="function">
    <text evidence="12">CIPK serine-threonine protein kinases interact with CBL proteins. Binding of a CBL protein to the regulatory NAF domain of CIPK protein lead to the activation of the kinase in a calcium-dependent manner.</text>
</comment>
<dbReference type="PANTHER" id="PTHR43895">
    <property type="entry name" value="CALCIUM/CALMODULIN-DEPENDENT PROTEIN KINASE KINASE-RELATED"/>
    <property type="match status" value="1"/>
</dbReference>
<evidence type="ECO:0000256" key="2">
    <source>
        <dbReference type="ARBA" id="ARBA00006234"/>
    </source>
</evidence>
<dbReference type="InterPro" id="IPR017441">
    <property type="entry name" value="Protein_kinase_ATP_BS"/>
</dbReference>
<dbReference type="GO" id="GO:0005524">
    <property type="term" value="F:ATP binding"/>
    <property type="evidence" value="ECO:0007669"/>
    <property type="project" value="UniProtKB-UniRule"/>
</dbReference>
<evidence type="ECO:0000256" key="3">
    <source>
        <dbReference type="ARBA" id="ARBA00012513"/>
    </source>
</evidence>